<dbReference type="AlphaFoldDB" id="A0A6M4JB87"/>
<feature type="domain" description="GmrSD restriction endonucleases N-terminal" evidence="1">
    <location>
        <begin position="58"/>
        <end position="271"/>
    </location>
</feature>
<accession>A0A6M4JB87</accession>
<proteinExistence type="predicted"/>
<dbReference type="KEGG" id="mmio:HLA92_02300"/>
<dbReference type="InterPro" id="IPR004919">
    <property type="entry name" value="GmrSD_N"/>
</dbReference>
<dbReference type="Proteomes" id="UP000502118">
    <property type="component" value="Chromosome"/>
</dbReference>
<dbReference type="PANTHER" id="PTHR35149">
    <property type="entry name" value="SLL5132 PROTEIN"/>
    <property type="match status" value="1"/>
</dbReference>
<keyword evidence="3" id="KW-1185">Reference proteome</keyword>
<evidence type="ECO:0000313" key="2">
    <source>
        <dbReference type="EMBL" id="QJR44254.1"/>
    </source>
</evidence>
<gene>
    <name evidence="2" type="ORF">HLA92_02300</name>
</gene>
<dbReference type="Pfam" id="PF03235">
    <property type="entry name" value="GmrSD_N"/>
    <property type="match status" value="1"/>
</dbReference>
<evidence type="ECO:0000313" key="3">
    <source>
        <dbReference type="Proteomes" id="UP000502118"/>
    </source>
</evidence>
<dbReference type="RefSeq" id="WP_171113143.1">
    <property type="nucleotide sequence ID" value="NZ_CP053097.1"/>
</dbReference>
<sequence>MYEVAYKPINEQIEKYYTDKQKWLKQSRAQIDSFKYIDSSSMSVGKLFNTIIGIEGDDKRNGVIYQIPIFQRDYTWSLDLVLSLLENIESNSNKYIFLNTIIVTEKKDCNSDAKCHNLVDGQQRIFSLILIGLAIIKYKVSQNLPIDSNLINLMQKSNNSYKIEKYFKNAEKRADYETLIQFIKSKRQEDIKKEDVKKQNKIDKYLIALIKHIHNNTIKNPNYIDNLEQNLLHHTFINRVILSDVDENDVFLNLNKNSLPLNALDLFKSYIYSLAIDKCKLEDEKQIHDFISPLINEFKFFYIKDKNKNNILDEKLIYDFARKMSFHLSNNIDEKSELKTDAKIYLYLKNSLDYLIKINSINSNEISKYAIEKAFSNMIELFKEWQFISSGKYQIMCKYSFKKGENFNDSYLWHAVYGATYGFSLDIPTSIIWTLLEKYHQKGIFDGRRFFGKELEEKYKLVNELMQYLKEIEKAIILWKNFTFKGDSRTISAFKIASKINIESEDSYNSIQDFIQDLNLKIIGTTNSLSNEQIKGLFIKEVVDKEEDDEEIKEADALSEKLQTNNNLKTFYHMRYHFIEEIEKNPKILCNPISNISINGANNFDYKLSDIHYDHDMPIKLSTEYKEILKDNPKFYDESYEETVQLIGNGKLLWSLSNKTKSNFVPYIKHLTEKNKDLYSLRKFQNINDYIEEYDKWVEAVETESLKMCKTLYTYYKNKK</sequence>
<name>A0A6M4JB87_9MOLU</name>
<dbReference type="EMBL" id="CP053097">
    <property type="protein sequence ID" value="QJR44254.1"/>
    <property type="molecule type" value="Genomic_DNA"/>
</dbReference>
<evidence type="ECO:0000259" key="1">
    <source>
        <dbReference type="Pfam" id="PF03235"/>
    </source>
</evidence>
<reference evidence="2 3" key="1">
    <citation type="submission" date="2020-05" db="EMBL/GenBank/DDBJ databases">
        <title>Novel Mycoplasma species detected in Mirounga angustirostris (northern elephant seal) from the USA.</title>
        <authorList>
            <person name="Volokhov D.V."/>
        </authorList>
    </citation>
    <scope>NUCLEOTIDE SEQUENCE [LARGE SCALE GENOMIC DNA]</scope>
    <source>
        <strain evidence="2 3">Mirounga ES2806-NAS</strain>
    </source>
</reference>
<organism evidence="2 3">
    <name type="scientific">Mycoplasma miroungirhinis</name>
    <dbReference type="NCBI Taxonomy" id="754516"/>
    <lineage>
        <taxon>Bacteria</taxon>
        <taxon>Bacillati</taxon>
        <taxon>Mycoplasmatota</taxon>
        <taxon>Mollicutes</taxon>
        <taxon>Mycoplasmataceae</taxon>
        <taxon>Mycoplasma</taxon>
    </lineage>
</organism>
<dbReference type="PANTHER" id="PTHR35149:SF1">
    <property type="entry name" value="DUF5655 DOMAIN-CONTAINING PROTEIN"/>
    <property type="match status" value="1"/>
</dbReference>
<protein>
    <submittedName>
        <fullName evidence="2">DUF262 domain-containing protein</fullName>
    </submittedName>
</protein>